<dbReference type="AlphaFoldDB" id="A0A0K6H9F3"/>
<dbReference type="EMBL" id="CYHA01000013">
    <property type="protein sequence ID" value="CUA87388.1"/>
    <property type="molecule type" value="Genomic_DNA"/>
</dbReference>
<proteinExistence type="inferred from homology"/>
<reference evidence="11" key="1">
    <citation type="submission" date="2015-08" db="EMBL/GenBank/DDBJ databases">
        <authorList>
            <person name="Varghese N."/>
        </authorList>
    </citation>
    <scope>NUCLEOTIDE SEQUENCE [LARGE SCALE GENOMIC DNA]</scope>
    <source>
        <strain evidence="11">DSM 17901</strain>
    </source>
</reference>
<dbReference type="PRINTS" id="PR01650">
    <property type="entry name" value="SECETRNLCASE"/>
</dbReference>
<gene>
    <name evidence="9" type="primary">secE</name>
    <name evidence="10" type="ORF">Ga0061063_0146</name>
</gene>
<dbReference type="GO" id="GO:0065002">
    <property type="term" value="P:intracellular protein transmembrane transport"/>
    <property type="evidence" value="ECO:0007669"/>
    <property type="project" value="UniProtKB-UniRule"/>
</dbReference>
<sequence length="117" mass="12767">MEMQDKLKLLLAALLVVAGIAGFYLVPEGQGFLRAIAFVAGLLAAGVVMWLSTPGRAFVGYAQESVVEAKKVVWPTRKEATQMTGLVFLFVLVLALFMWVVDSGLSWLFYDILLGRG</sequence>
<dbReference type="NCBIfam" id="TIGR00964">
    <property type="entry name" value="secE_bact"/>
    <property type="match status" value="1"/>
</dbReference>
<comment type="caution">
    <text evidence="9">Lacks conserved residue(s) required for the propagation of feature annotation.</text>
</comment>
<keyword evidence="7 9" id="KW-0811">Translocation</keyword>
<comment type="subunit">
    <text evidence="9">Component of the Sec protein translocase complex. Heterotrimer consisting of SecY, SecE and SecG subunits. The heterotrimers can form oligomers, although 1 heterotrimer is thought to be able to translocate proteins. Interacts with the ribosome. Interacts with SecDF, and other proteins may be involved. Interacts with SecA.</text>
</comment>
<feature type="transmembrane region" description="Helical" evidence="9">
    <location>
        <begin position="86"/>
        <end position="110"/>
    </location>
</feature>
<organism evidence="10 11">
    <name type="scientific">Gulbenkiania indica</name>
    <dbReference type="NCBI Taxonomy" id="375574"/>
    <lineage>
        <taxon>Bacteria</taxon>
        <taxon>Pseudomonadati</taxon>
        <taxon>Pseudomonadota</taxon>
        <taxon>Betaproteobacteria</taxon>
        <taxon>Neisseriales</taxon>
        <taxon>Chromobacteriaceae</taxon>
        <taxon>Gulbenkiania</taxon>
    </lineage>
</organism>
<dbReference type="InterPro" id="IPR005807">
    <property type="entry name" value="SecE_bac"/>
</dbReference>
<dbReference type="InterPro" id="IPR001901">
    <property type="entry name" value="Translocase_SecE/Sec61-g"/>
</dbReference>
<dbReference type="GO" id="GO:0043952">
    <property type="term" value="P:protein transport by the Sec complex"/>
    <property type="evidence" value="ECO:0007669"/>
    <property type="project" value="UniProtKB-UniRule"/>
</dbReference>
<comment type="similarity">
    <text evidence="9">Belongs to the SecE/SEC61-gamma family.</text>
</comment>
<dbReference type="RefSeq" id="WP_082446462.1">
    <property type="nucleotide sequence ID" value="NZ_CYHA01000013.1"/>
</dbReference>
<evidence type="ECO:0000256" key="7">
    <source>
        <dbReference type="ARBA" id="ARBA00023010"/>
    </source>
</evidence>
<dbReference type="HAMAP" id="MF_00422">
    <property type="entry name" value="SecE"/>
    <property type="match status" value="1"/>
</dbReference>
<dbReference type="STRING" id="375574.GCA_001418035_02724"/>
<dbReference type="PANTHER" id="PTHR33910">
    <property type="entry name" value="PROTEIN TRANSLOCASE SUBUNIT SECE"/>
    <property type="match status" value="1"/>
</dbReference>
<keyword evidence="3 9" id="KW-1003">Cell membrane</keyword>
<dbReference type="GO" id="GO:0008320">
    <property type="term" value="F:protein transmembrane transporter activity"/>
    <property type="evidence" value="ECO:0007669"/>
    <property type="project" value="UniProtKB-UniRule"/>
</dbReference>
<keyword evidence="4 9" id="KW-0812">Transmembrane</keyword>
<evidence type="ECO:0000256" key="6">
    <source>
        <dbReference type="ARBA" id="ARBA00022989"/>
    </source>
</evidence>
<feature type="transmembrane region" description="Helical" evidence="9">
    <location>
        <begin position="7"/>
        <end position="26"/>
    </location>
</feature>
<dbReference type="OrthoDB" id="9806365at2"/>
<evidence type="ECO:0000313" key="11">
    <source>
        <dbReference type="Proteomes" id="UP000243535"/>
    </source>
</evidence>
<dbReference type="GO" id="GO:0009306">
    <property type="term" value="P:protein secretion"/>
    <property type="evidence" value="ECO:0007669"/>
    <property type="project" value="UniProtKB-UniRule"/>
</dbReference>
<accession>A0A0K6H9F3</accession>
<evidence type="ECO:0000256" key="1">
    <source>
        <dbReference type="ARBA" id="ARBA00004370"/>
    </source>
</evidence>
<evidence type="ECO:0000256" key="8">
    <source>
        <dbReference type="ARBA" id="ARBA00023136"/>
    </source>
</evidence>
<dbReference type="InterPro" id="IPR038379">
    <property type="entry name" value="SecE_sf"/>
</dbReference>
<comment type="subcellular location">
    <subcellularLocation>
        <location evidence="1">Membrane</location>
    </subcellularLocation>
</comment>
<protein>
    <recommendedName>
        <fullName evidence="9">Protein translocase subunit SecE</fullName>
    </recommendedName>
</protein>
<evidence type="ECO:0000256" key="5">
    <source>
        <dbReference type="ARBA" id="ARBA00022927"/>
    </source>
</evidence>
<keyword evidence="5 9" id="KW-0653">Protein transport</keyword>
<dbReference type="PANTHER" id="PTHR33910:SF1">
    <property type="entry name" value="PROTEIN TRANSLOCASE SUBUNIT SECE"/>
    <property type="match status" value="1"/>
</dbReference>
<evidence type="ECO:0000313" key="10">
    <source>
        <dbReference type="EMBL" id="CUA87388.1"/>
    </source>
</evidence>
<keyword evidence="11" id="KW-1185">Reference proteome</keyword>
<keyword evidence="2 9" id="KW-0813">Transport</keyword>
<evidence type="ECO:0000256" key="3">
    <source>
        <dbReference type="ARBA" id="ARBA00022475"/>
    </source>
</evidence>
<dbReference type="Pfam" id="PF00584">
    <property type="entry name" value="SecE"/>
    <property type="match status" value="1"/>
</dbReference>
<dbReference type="Proteomes" id="UP000243535">
    <property type="component" value="Unassembled WGS sequence"/>
</dbReference>
<keyword evidence="6 9" id="KW-1133">Transmembrane helix</keyword>
<comment type="function">
    <text evidence="9">Essential subunit of the Sec protein translocation channel SecYEG. Clamps together the 2 halves of SecY. May contact the channel plug during translocation.</text>
</comment>
<feature type="transmembrane region" description="Helical" evidence="9">
    <location>
        <begin position="32"/>
        <end position="51"/>
    </location>
</feature>
<keyword evidence="8 9" id="KW-0472">Membrane</keyword>
<evidence type="ECO:0000256" key="2">
    <source>
        <dbReference type="ARBA" id="ARBA00022448"/>
    </source>
</evidence>
<evidence type="ECO:0000256" key="9">
    <source>
        <dbReference type="HAMAP-Rule" id="MF_00422"/>
    </source>
</evidence>
<dbReference type="GO" id="GO:0006605">
    <property type="term" value="P:protein targeting"/>
    <property type="evidence" value="ECO:0007669"/>
    <property type="project" value="UniProtKB-UniRule"/>
</dbReference>
<evidence type="ECO:0000256" key="4">
    <source>
        <dbReference type="ARBA" id="ARBA00022692"/>
    </source>
</evidence>
<dbReference type="GO" id="GO:0005886">
    <property type="term" value="C:plasma membrane"/>
    <property type="evidence" value="ECO:0007669"/>
    <property type="project" value="UniProtKB-UniRule"/>
</dbReference>
<name>A0A0K6H9F3_9NEIS</name>
<dbReference type="Gene3D" id="1.20.5.1030">
    <property type="entry name" value="Preprotein translocase secy subunit"/>
    <property type="match status" value="1"/>
</dbReference>
<dbReference type="NCBIfam" id="NF004371">
    <property type="entry name" value="PRK05740.1-1"/>
    <property type="match status" value="1"/>
</dbReference>